<protein>
    <submittedName>
        <fullName evidence="1">Uncharacterized protein</fullName>
    </submittedName>
</protein>
<dbReference type="AlphaFoldDB" id="A0AAP9DPW5"/>
<dbReference type="EMBL" id="CP041396">
    <property type="protein sequence ID" value="QDM12815.1"/>
    <property type="molecule type" value="Genomic_DNA"/>
</dbReference>
<accession>A0AAP9DPW5</accession>
<geneLocation type="plasmid" evidence="1 2">
    <name>unnamed1</name>
</geneLocation>
<dbReference type="Proteomes" id="UP000318823">
    <property type="component" value="Plasmid unnamed1"/>
</dbReference>
<evidence type="ECO:0000313" key="1">
    <source>
        <dbReference type="EMBL" id="QDM12815.1"/>
    </source>
</evidence>
<keyword evidence="1" id="KW-0614">Plasmid</keyword>
<organism evidence="1 2">
    <name type="scientific">Bacteroides ovatus</name>
    <dbReference type="NCBI Taxonomy" id="28116"/>
    <lineage>
        <taxon>Bacteria</taxon>
        <taxon>Pseudomonadati</taxon>
        <taxon>Bacteroidota</taxon>
        <taxon>Bacteroidia</taxon>
        <taxon>Bacteroidales</taxon>
        <taxon>Bacteroidaceae</taxon>
        <taxon>Bacteroides</taxon>
    </lineage>
</organism>
<gene>
    <name evidence="1" type="ORF">DYI28_29400</name>
</gene>
<name>A0AAP9DPW5_BACOV</name>
<dbReference type="SUPFAM" id="SSF52540">
    <property type="entry name" value="P-loop containing nucleoside triphosphate hydrolases"/>
    <property type="match status" value="1"/>
</dbReference>
<evidence type="ECO:0000313" key="2">
    <source>
        <dbReference type="Proteomes" id="UP000318823"/>
    </source>
</evidence>
<dbReference type="RefSeq" id="WP_032845913.1">
    <property type="nucleotide sequence ID" value="NZ_CP041396.1"/>
</dbReference>
<proteinExistence type="predicted"/>
<dbReference type="InterPro" id="IPR027417">
    <property type="entry name" value="P-loop_NTPase"/>
</dbReference>
<sequence length="149" mass="16935">MKNLHLETDYPIEHKLDKDFFAPNICISAIVGQNGAGKSSLLDMIFRVVNNLSYCLFSRIERDASAPLSYITGLYVDLTYEANGKTGMVRVRDGVLGFVFGKLKCKFIVYKPEQAIQIGEELQEYVDYASVNFKHTERNSQSILLYDSY</sequence>
<reference evidence="2" key="1">
    <citation type="journal article" date="2018" name="J. Anim. Genet.">
        <title>Acquired interbacterial defense systems protect against interspecies antagonism in the human gut microbiome.</title>
        <authorList>
            <person name="Ross B.D."/>
            <person name="Verster A.J."/>
            <person name="Radey M.C."/>
            <person name="Schmidtke D.T."/>
            <person name="Pope C.E."/>
            <person name="Hoffman L.R."/>
            <person name="Hajjar A."/>
            <person name="Peterson S.B."/>
            <person name="Borenstein E."/>
            <person name="Mougous J."/>
        </authorList>
    </citation>
    <scope>NUCLEOTIDE SEQUENCE [LARGE SCALE GENOMIC DNA]</scope>
    <source>
        <strain evidence="2">3725 D1 iv</strain>
        <plasmid evidence="2">unnamed1</plasmid>
    </source>
</reference>
<dbReference type="Gene3D" id="3.40.50.300">
    <property type="entry name" value="P-loop containing nucleotide triphosphate hydrolases"/>
    <property type="match status" value="1"/>
</dbReference>